<gene>
    <name evidence="2" type="ORF">DL346_10495</name>
</gene>
<dbReference type="Gene3D" id="3.40.630.30">
    <property type="match status" value="1"/>
</dbReference>
<evidence type="ECO:0000313" key="3">
    <source>
        <dbReference type="Proteomes" id="UP000249260"/>
    </source>
</evidence>
<keyword evidence="2" id="KW-0808">Transferase</keyword>
<comment type="caution">
    <text evidence="2">The sequence shown here is derived from an EMBL/GenBank/DDBJ whole genome shotgun (WGS) entry which is preliminary data.</text>
</comment>
<dbReference type="CDD" id="cd04301">
    <property type="entry name" value="NAT_SF"/>
    <property type="match status" value="1"/>
</dbReference>
<dbReference type="InterPro" id="IPR000182">
    <property type="entry name" value="GNAT_dom"/>
</dbReference>
<evidence type="ECO:0000259" key="1">
    <source>
        <dbReference type="PROSITE" id="PS51186"/>
    </source>
</evidence>
<sequence>MFERKLCSLHTWNEFGEVAAMALTSTDRVAQVVILDHLAVRASRRGSGLGRACVETIRTWAETSEACRAIIIEVEAEPTAENAERIRFWEKAGFLQTDYVHRYIWVPETYRAMYLPIVPAFKPNDTGKSLFKIITKYHEKAYRNRE</sequence>
<dbReference type="Pfam" id="PF00583">
    <property type="entry name" value="Acetyltransf_1"/>
    <property type="match status" value="1"/>
</dbReference>
<keyword evidence="3" id="KW-1185">Reference proteome</keyword>
<evidence type="ECO:0000313" key="2">
    <source>
        <dbReference type="EMBL" id="RAP75856.1"/>
    </source>
</evidence>
<protein>
    <submittedName>
        <fullName evidence="2">GNAT family N-acetyltransferase</fullName>
    </submittedName>
</protein>
<dbReference type="PROSITE" id="PS51186">
    <property type="entry name" value="GNAT"/>
    <property type="match status" value="1"/>
</dbReference>
<reference evidence="2 3" key="1">
    <citation type="submission" date="2018-06" db="EMBL/GenBank/DDBJ databases">
        <title>Paenibacillus montanisoli sp. nov., isolated from mountain area soil.</title>
        <authorList>
            <person name="Wu M."/>
        </authorList>
    </citation>
    <scope>NUCLEOTIDE SEQUENCE [LARGE SCALE GENOMIC DNA]</scope>
    <source>
        <strain evidence="2 3">RA17</strain>
    </source>
</reference>
<dbReference type="InterPro" id="IPR016181">
    <property type="entry name" value="Acyl_CoA_acyltransferase"/>
</dbReference>
<dbReference type="RefSeq" id="WP_112882081.1">
    <property type="nucleotide sequence ID" value="NZ_QLUW01000002.1"/>
</dbReference>
<name>A0A328U767_9BACL</name>
<dbReference type="OrthoDB" id="2830399at2"/>
<dbReference type="GO" id="GO:0016747">
    <property type="term" value="F:acyltransferase activity, transferring groups other than amino-acyl groups"/>
    <property type="evidence" value="ECO:0007669"/>
    <property type="project" value="InterPro"/>
</dbReference>
<organism evidence="2 3">
    <name type="scientific">Paenibacillus montanisoli</name>
    <dbReference type="NCBI Taxonomy" id="2081970"/>
    <lineage>
        <taxon>Bacteria</taxon>
        <taxon>Bacillati</taxon>
        <taxon>Bacillota</taxon>
        <taxon>Bacilli</taxon>
        <taxon>Bacillales</taxon>
        <taxon>Paenibacillaceae</taxon>
        <taxon>Paenibacillus</taxon>
    </lineage>
</organism>
<dbReference type="EMBL" id="QLUW01000002">
    <property type="protein sequence ID" value="RAP75856.1"/>
    <property type="molecule type" value="Genomic_DNA"/>
</dbReference>
<feature type="domain" description="N-acetyltransferase" evidence="1">
    <location>
        <begin position="1"/>
        <end position="116"/>
    </location>
</feature>
<proteinExistence type="predicted"/>
<accession>A0A328U767</accession>
<dbReference type="SUPFAM" id="SSF55729">
    <property type="entry name" value="Acyl-CoA N-acyltransferases (Nat)"/>
    <property type="match status" value="1"/>
</dbReference>
<dbReference type="Proteomes" id="UP000249260">
    <property type="component" value="Unassembled WGS sequence"/>
</dbReference>
<dbReference type="AlphaFoldDB" id="A0A328U767"/>